<dbReference type="Gene3D" id="4.10.60.10">
    <property type="entry name" value="Zinc finger, CCHC-type"/>
    <property type="match status" value="1"/>
</dbReference>
<proteinExistence type="predicted"/>
<dbReference type="Proteomes" id="UP001285441">
    <property type="component" value="Unassembled WGS sequence"/>
</dbReference>
<feature type="region of interest" description="Disordered" evidence="2">
    <location>
        <begin position="1"/>
        <end position="23"/>
    </location>
</feature>
<organism evidence="4 5">
    <name type="scientific">Podospora didyma</name>
    <dbReference type="NCBI Taxonomy" id="330526"/>
    <lineage>
        <taxon>Eukaryota</taxon>
        <taxon>Fungi</taxon>
        <taxon>Dikarya</taxon>
        <taxon>Ascomycota</taxon>
        <taxon>Pezizomycotina</taxon>
        <taxon>Sordariomycetes</taxon>
        <taxon>Sordariomycetidae</taxon>
        <taxon>Sordariales</taxon>
        <taxon>Podosporaceae</taxon>
        <taxon>Podospora</taxon>
    </lineage>
</organism>
<keyword evidence="1" id="KW-0479">Metal-binding</keyword>
<gene>
    <name evidence="4" type="ORF">B0H63DRAFT_487699</name>
</gene>
<dbReference type="GO" id="GO:0003676">
    <property type="term" value="F:nucleic acid binding"/>
    <property type="evidence" value="ECO:0007669"/>
    <property type="project" value="InterPro"/>
</dbReference>
<comment type="caution">
    <text evidence="4">The sequence shown here is derived from an EMBL/GenBank/DDBJ whole genome shotgun (WGS) entry which is preliminary data.</text>
</comment>
<feature type="region of interest" description="Disordered" evidence="2">
    <location>
        <begin position="140"/>
        <end position="262"/>
    </location>
</feature>
<reference evidence="4" key="2">
    <citation type="submission" date="2023-06" db="EMBL/GenBank/DDBJ databases">
        <authorList>
            <consortium name="Lawrence Berkeley National Laboratory"/>
            <person name="Haridas S."/>
            <person name="Hensen N."/>
            <person name="Bonometti L."/>
            <person name="Westerberg I."/>
            <person name="Brannstrom I.O."/>
            <person name="Guillou S."/>
            <person name="Cros-Aarteil S."/>
            <person name="Calhoun S."/>
            <person name="Kuo A."/>
            <person name="Mondo S."/>
            <person name="Pangilinan J."/>
            <person name="Riley R."/>
            <person name="LaButti K."/>
            <person name="Andreopoulos B."/>
            <person name="Lipzen A."/>
            <person name="Chen C."/>
            <person name="Yanf M."/>
            <person name="Daum C."/>
            <person name="Ng V."/>
            <person name="Clum A."/>
            <person name="Steindorff A."/>
            <person name="Ohm R."/>
            <person name="Martin F."/>
            <person name="Silar P."/>
            <person name="Natvig D."/>
            <person name="Lalanne C."/>
            <person name="Gautier V."/>
            <person name="Ament-velasquez S.L."/>
            <person name="Kruys A."/>
            <person name="Hutchinson M.I."/>
            <person name="Powell A.J."/>
            <person name="Barry K."/>
            <person name="Miller A.N."/>
            <person name="Grigoriev I.V."/>
            <person name="Debuchy R."/>
            <person name="Gladieux P."/>
            <person name="Thoren M.H."/>
            <person name="Johannesson H."/>
        </authorList>
    </citation>
    <scope>NUCLEOTIDE SEQUENCE</scope>
    <source>
        <strain evidence="4">CBS 232.78</strain>
    </source>
</reference>
<dbReference type="PROSITE" id="PS50158">
    <property type="entry name" value="ZF_CCHC"/>
    <property type="match status" value="1"/>
</dbReference>
<feature type="compositionally biased region" description="Low complexity" evidence="2">
    <location>
        <begin position="38"/>
        <end position="50"/>
    </location>
</feature>
<feature type="region of interest" description="Disordered" evidence="2">
    <location>
        <begin position="35"/>
        <end position="73"/>
    </location>
</feature>
<evidence type="ECO:0000259" key="3">
    <source>
        <dbReference type="PROSITE" id="PS50158"/>
    </source>
</evidence>
<evidence type="ECO:0000313" key="4">
    <source>
        <dbReference type="EMBL" id="KAK3368107.1"/>
    </source>
</evidence>
<keyword evidence="1" id="KW-0863">Zinc-finger</keyword>
<feature type="compositionally biased region" description="Basic and acidic residues" evidence="2">
    <location>
        <begin position="238"/>
        <end position="251"/>
    </location>
</feature>
<evidence type="ECO:0000256" key="2">
    <source>
        <dbReference type="SAM" id="MobiDB-lite"/>
    </source>
</evidence>
<dbReference type="InterPro" id="IPR001878">
    <property type="entry name" value="Znf_CCHC"/>
</dbReference>
<dbReference type="Pfam" id="PF00098">
    <property type="entry name" value="zf-CCHC"/>
    <property type="match status" value="1"/>
</dbReference>
<dbReference type="EMBL" id="JAULSW010000010">
    <property type="protein sequence ID" value="KAK3368107.1"/>
    <property type="molecule type" value="Genomic_DNA"/>
</dbReference>
<feature type="compositionally biased region" description="Basic residues" evidence="2">
    <location>
        <begin position="166"/>
        <end position="175"/>
    </location>
</feature>
<evidence type="ECO:0000256" key="1">
    <source>
        <dbReference type="PROSITE-ProRule" id="PRU00047"/>
    </source>
</evidence>
<reference evidence="4" key="1">
    <citation type="journal article" date="2023" name="Mol. Phylogenet. Evol.">
        <title>Genome-scale phylogeny and comparative genomics of the fungal order Sordariales.</title>
        <authorList>
            <person name="Hensen N."/>
            <person name="Bonometti L."/>
            <person name="Westerberg I."/>
            <person name="Brannstrom I.O."/>
            <person name="Guillou S."/>
            <person name="Cros-Aarteil S."/>
            <person name="Calhoun S."/>
            <person name="Haridas S."/>
            <person name="Kuo A."/>
            <person name="Mondo S."/>
            <person name="Pangilinan J."/>
            <person name="Riley R."/>
            <person name="LaButti K."/>
            <person name="Andreopoulos B."/>
            <person name="Lipzen A."/>
            <person name="Chen C."/>
            <person name="Yan M."/>
            <person name="Daum C."/>
            <person name="Ng V."/>
            <person name="Clum A."/>
            <person name="Steindorff A."/>
            <person name="Ohm R.A."/>
            <person name="Martin F."/>
            <person name="Silar P."/>
            <person name="Natvig D.O."/>
            <person name="Lalanne C."/>
            <person name="Gautier V."/>
            <person name="Ament-Velasquez S.L."/>
            <person name="Kruys A."/>
            <person name="Hutchinson M.I."/>
            <person name="Powell A.J."/>
            <person name="Barry K."/>
            <person name="Miller A.N."/>
            <person name="Grigoriev I.V."/>
            <person name="Debuchy R."/>
            <person name="Gladieux P."/>
            <person name="Hiltunen Thoren M."/>
            <person name="Johannesson H."/>
        </authorList>
    </citation>
    <scope>NUCLEOTIDE SEQUENCE</scope>
    <source>
        <strain evidence="4">CBS 232.78</strain>
    </source>
</reference>
<protein>
    <recommendedName>
        <fullName evidence="3">CCHC-type domain-containing protein</fullName>
    </recommendedName>
</protein>
<name>A0AAE0K203_9PEZI</name>
<dbReference type="SUPFAM" id="SSF57756">
    <property type="entry name" value="Retrovirus zinc finger-like domains"/>
    <property type="match status" value="1"/>
</dbReference>
<keyword evidence="5" id="KW-1185">Reference proteome</keyword>
<accession>A0AAE0K203</accession>
<evidence type="ECO:0000313" key="5">
    <source>
        <dbReference type="Proteomes" id="UP001285441"/>
    </source>
</evidence>
<dbReference type="AlphaFoldDB" id="A0AAE0K203"/>
<dbReference type="SMART" id="SM00343">
    <property type="entry name" value="ZnF_C2HC"/>
    <property type="match status" value="1"/>
</dbReference>
<sequence>MVPPPTLTAGGLPTMAKQTPTKTMSSRLMTMKFMQRGAAAAATASSPATPNTDDEAGATKRRKTTYTSAPNTPVVPLYDTKAVQAALEEEDKKRKAAIEKRAAELGDSHWVLTGVGTVPKSGPRQLLNVVQVGFAQIDYPTTPGDSAEEEASSHEAVNGGWSAGGRFRRFNMKKPKASEAKKSNTDSEGSEASDSEDESSDEEEYNGTPSQQSDRGRNRNSERGIPSNKRSFSSVSGARREERKKPQELAGKRRKKDVNLNQLTSISAAGTQAKTAFQQRSASGGMACYGCGKPGHKASECPKKSR</sequence>
<feature type="domain" description="CCHC-type" evidence="3">
    <location>
        <begin position="288"/>
        <end position="303"/>
    </location>
</feature>
<dbReference type="InterPro" id="IPR036875">
    <property type="entry name" value="Znf_CCHC_sf"/>
</dbReference>
<keyword evidence="1" id="KW-0862">Zinc</keyword>
<feature type="compositionally biased region" description="Acidic residues" evidence="2">
    <location>
        <begin position="188"/>
        <end position="205"/>
    </location>
</feature>
<dbReference type="GO" id="GO:0008270">
    <property type="term" value="F:zinc ion binding"/>
    <property type="evidence" value="ECO:0007669"/>
    <property type="project" value="UniProtKB-KW"/>
</dbReference>
<feature type="compositionally biased region" description="Basic and acidic residues" evidence="2">
    <location>
        <begin position="176"/>
        <end position="185"/>
    </location>
</feature>